<dbReference type="SUPFAM" id="SSF52540">
    <property type="entry name" value="P-loop containing nucleoside triphosphate hydrolases"/>
    <property type="match status" value="1"/>
</dbReference>
<evidence type="ECO:0000313" key="3">
    <source>
        <dbReference type="EMBL" id="SON49955.1"/>
    </source>
</evidence>
<sequence>MAHDIHQTEKVRQEQIGAVRDALLESLDPSKALEMSVKELEFTVFQSLNQLALDSKVTMNLREQQKLTKELIDDILGLGQLESLLNDPNVADIMVNGCDQVYAERHGKLELTSIVFRNQEHVHNIAQRIASLVGRRIDEASPMVDARLEDGSRVNVIAPPLSLNGTVISIRKFSKNRLSLEVMAQQQNLSESMARLLANYVSAKMNIVVSGGTGAGKTTLLNALSEHISEHERLITIEDAAEIQLKQPHVISLETRAESVEGSGAVTQTDLVKNALRMRPDRILLGEVRGEEVFDMLQAMNTGHDGSLSTVHANTPADALIRLENMLSMSQSKLNPELVRKQIASSIDVVVQIERCRDGKRRITHIAEILGCNDGHIALNTLFKFVYDGRIVDDTLEGHFDCLVEQSCKQEKLQHAGLLNETQQLLASQYLAKKRTVEGVNHDE</sequence>
<dbReference type="AlphaFoldDB" id="A0A2N8ZDJ2"/>
<dbReference type="Proteomes" id="UP000235828">
    <property type="component" value="Chromosome A"/>
</dbReference>
<dbReference type="Gene3D" id="3.40.50.300">
    <property type="entry name" value="P-loop containing nucleotide triphosphate hydrolases"/>
    <property type="match status" value="1"/>
</dbReference>
<evidence type="ECO:0000313" key="4">
    <source>
        <dbReference type="Proteomes" id="UP000235828"/>
    </source>
</evidence>
<dbReference type="OrthoDB" id="9810761at2"/>
<dbReference type="InterPro" id="IPR027417">
    <property type="entry name" value="P-loop_NTPase"/>
</dbReference>
<protein>
    <submittedName>
        <fullName evidence="3">CpaF</fullName>
    </submittedName>
</protein>
<evidence type="ECO:0000256" key="1">
    <source>
        <dbReference type="ARBA" id="ARBA00006611"/>
    </source>
</evidence>
<proteinExistence type="inferred from homology"/>
<dbReference type="InterPro" id="IPR050921">
    <property type="entry name" value="T4SS_GSP_E_ATPase"/>
</dbReference>
<dbReference type="GO" id="GO:0016887">
    <property type="term" value="F:ATP hydrolysis activity"/>
    <property type="evidence" value="ECO:0007669"/>
    <property type="project" value="InterPro"/>
</dbReference>
<gene>
    <name evidence="3" type="ORF">VTAP4600_A1976</name>
</gene>
<dbReference type="Pfam" id="PF00437">
    <property type="entry name" value="T2SSE"/>
    <property type="match status" value="1"/>
</dbReference>
<dbReference type="InterPro" id="IPR001482">
    <property type="entry name" value="T2SS/T4SS_dom"/>
</dbReference>
<dbReference type="RefSeq" id="WP_102522532.1">
    <property type="nucleotide sequence ID" value="NZ_LT960611.1"/>
</dbReference>
<dbReference type="CDD" id="cd01130">
    <property type="entry name" value="VirB11-like_ATPase"/>
    <property type="match status" value="1"/>
</dbReference>
<dbReference type="KEGG" id="vta:A1976"/>
<dbReference type="Gene3D" id="3.30.450.380">
    <property type="match status" value="1"/>
</dbReference>
<organism evidence="3 4">
    <name type="scientific">Vibrio tapetis subsp. tapetis</name>
    <dbReference type="NCBI Taxonomy" id="1671868"/>
    <lineage>
        <taxon>Bacteria</taxon>
        <taxon>Pseudomonadati</taxon>
        <taxon>Pseudomonadota</taxon>
        <taxon>Gammaproteobacteria</taxon>
        <taxon>Vibrionales</taxon>
        <taxon>Vibrionaceae</taxon>
        <taxon>Vibrio</taxon>
    </lineage>
</organism>
<evidence type="ECO:0000259" key="2">
    <source>
        <dbReference type="Pfam" id="PF00437"/>
    </source>
</evidence>
<dbReference type="PANTHER" id="PTHR30486">
    <property type="entry name" value="TWITCHING MOTILITY PROTEIN PILT"/>
    <property type="match status" value="1"/>
</dbReference>
<feature type="domain" description="Bacterial type II secretion system protein E" evidence="2">
    <location>
        <begin position="79"/>
        <end position="365"/>
    </location>
</feature>
<reference evidence="3 4" key="1">
    <citation type="submission" date="2017-10" db="EMBL/GenBank/DDBJ databases">
        <authorList>
            <person name="Banno H."/>
            <person name="Chua N.-H."/>
        </authorList>
    </citation>
    <scope>NUCLEOTIDE SEQUENCE [LARGE SCALE GENOMIC DNA]</scope>
    <source>
        <strain evidence="3">Vibrio tapetis CECT4600</strain>
    </source>
</reference>
<dbReference type="EMBL" id="LT960611">
    <property type="protein sequence ID" value="SON49955.1"/>
    <property type="molecule type" value="Genomic_DNA"/>
</dbReference>
<keyword evidence="4" id="KW-1185">Reference proteome</keyword>
<comment type="similarity">
    <text evidence="1">Belongs to the GSP E family.</text>
</comment>
<name>A0A2N8ZDJ2_9VIBR</name>
<accession>A0A2N8ZDJ2</accession>
<dbReference type="PANTHER" id="PTHR30486:SF6">
    <property type="entry name" value="TYPE IV PILUS RETRACTATION ATPASE PILT"/>
    <property type="match status" value="1"/>
</dbReference>